<evidence type="ECO:0000313" key="2">
    <source>
        <dbReference type="Proteomes" id="UP001062846"/>
    </source>
</evidence>
<gene>
    <name evidence="1" type="ORF">RHMOL_Rhmol13G0094800</name>
</gene>
<protein>
    <submittedName>
        <fullName evidence="1">Uncharacterized protein</fullName>
    </submittedName>
</protein>
<accession>A0ACC0L5D9</accession>
<dbReference type="Proteomes" id="UP001062846">
    <property type="component" value="Chromosome 13"/>
</dbReference>
<evidence type="ECO:0000313" key="1">
    <source>
        <dbReference type="EMBL" id="KAI8523725.1"/>
    </source>
</evidence>
<name>A0ACC0L5D9_RHOML</name>
<proteinExistence type="predicted"/>
<dbReference type="EMBL" id="CM046400">
    <property type="protein sequence ID" value="KAI8523725.1"/>
    <property type="molecule type" value="Genomic_DNA"/>
</dbReference>
<comment type="caution">
    <text evidence="1">The sequence shown here is derived from an EMBL/GenBank/DDBJ whole genome shotgun (WGS) entry which is preliminary data.</text>
</comment>
<organism evidence="1 2">
    <name type="scientific">Rhododendron molle</name>
    <name type="common">Chinese azalea</name>
    <name type="synonym">Azalea mollis</name>
    <dbReference type="NCBI Taxonomy" id="49168"/>
    <lineage>
        <taxon>Eukaryota</taxon>
        <taxon>Viridiplantae</taxon>
        <taxon>Streptophyta</taxon>
        <taxon>Embryophyta</taxon>
        <taxon>Tracheophyta</taxon>
        <taxon>Spermatophyta</taxon>
        <taxon>Magnoliopsida</taxon>
        <taxon>eudicotyledons</taxon>
        <taxon>Gunneridae</taxon>
        <taxon>Pentapetalae</taxon>
        <taxon>asterids</taxon>
        <taxon>Ericales</taxon>
        <taxon>Ericaceae</taxon>
        <taxon>Ericoideae</taxon>
        <taxon>Rhodoreae</taxon>
        <taxon>Rhododendron</taxon>
    </lineage>
</organism>
<keyword evidence="2" id="KW-1185">Reference proteome</keyword>
<sequence>MESLSLTETKILAVPHLGSKQTHSCLSKSSIPICRIAYGGNSNLVYAPQSFSTGYRFQNKRRSNHSVVVKASRRESPYEVLGVSASATPNEIKRAYRKLALKYHPDVNKEANAQEKFMRIKHAYNTLLNSESRKRYEAGNQTSDYSYSTAGRNQSWNTQDEEEFYGFVLPPATGKLRGPWHYCLLLPSSERVASECSYVKPLHAAEDFFKDLQEEFRNWEASASSQGKPKGLWEELAEIGEEFVEFLEKELNIVDAEDEAGKDEGEKLRNYGSERRGGGSQTEAAKKSSIQEDIDEIEATLNQLKKDLGL</sequence>
<reference evidence="1" key="1">
    <citation type="submission" date="2022-02" db="EMBL/GenBank/DDBJ databases">
        <title>Plant Genome Project.</title>
        <authorList>
            <person name="Zhang R.-G."/>
        </authorList>
    </citation>
    <scope>NUCLEOTIDE SEQUENCE</scope>
    <source>
        <strain evidence="1">AT1</strain>
    </source>
</reference>